<dbReference type="RefSeq" id="XP_024586788.1">
    <property type="nucleotide sequence ID" value="XM_024721717.1"/>
</dbReference>
<reference evidence="2" key="1">
    <citation type="submission" date="2014-09" db="EMBL/GenBank/DDBJ databases">
        <authorList>
            <person name="Sharma Rahul"/>
            <person name="Thines Marco"/>
        </authorList>
    </citation>
    <scope>NUCLEOTIDE SEQUENCE [LARGE SCALE GENOMIC DNA]</scope>
</reference>
<dbReference type="Proteomes" id="UP000054928">
    <property type="component" value="Unassembled WGS sequence"/>
</dbReference>
<keyword evidence="2" id="KW-1185">Reference proteome</keyword>
<accession>A0A0N7L8P1</accession>
<dbReference type="GeneID" id="36403186"/>
<name>A0A0N7L8P1_PLAHL</name>
<evidence type="ECO:0000313" key="2">
    <source>
        <dbReference type="Proteomes" id="UP000054928"/>
    </source>
</evidence>
<evidence type="ECO:0000313" key="1">
    <source>
        <dbReference type="EMBL" id="CEG50419.1"/>
    </source>
</evidence>
<organism evidence="1 2">
    <name type="scientific">Plasmopara halstedii</name>
    <name type="common">Downy mildew of sunflower</name>
    <dbReference type="NCBI Taxonomy" id="4781"/>
    <lineage>
        <taxon>Eukaryota</taxon>
        <taxon>Sar</taxon>
        <taxon>Stramenopiles</taxon>
        <taxon>Oomycota</taxon>
        <taxon>Peronosporomycetes</taxon>
        <taxon>Peronosporales</taxon>
        <taxon>Peronosporaceae</taxon>
        <taxon>Plasmopara</taxon>
    </lineage>
</organism>
<sequence>MNSIFPEDLATYSRSKSSLVLSNSSPYILRRGVATLPTVRKEYVVFTPYRLETERT</sequence>
<dbReference type="EMBL" id="CCYD01003137">
    <property type="protein sequence ID" value="CEG50419.1"/>
    <property type="molecule type" value="Genomic_DNA"/>
</dbReference>
<protein>
    <submittedName>
        <fullName evidence="1">Uncharacterized protein</fullName>
    </submittedName>
</protein>
<proteinExistence type="predicted"/>
<dbReference type="AlphaFoldDB" id="A0A0N7L8P1"/>